<reference evidence="2" key="1">
    <citation type="journal article" date="2023" name="G3 (Bethesda)">
        <title>Genome assembly and association tests identify interacting loci associated with vigor, precocity, and sex in interspecific pistachio rootstocks.</title>
        <authorList>
            <person name="Palmer W."/>
            <person name="Jacygrad E."/>
            <person name="Sagayaradj S."/>
            <person name="Cavanaugh K."/>
            <person name="Han R."/>
            <person name="Bertier L."/>
            <person name="Beede B."/>
            <person name="Kafkas S."/>
            <person name="Golino D."/>
            <person name="Preece J."/>
            <person name="Michelmore R."/>
        </authorList>
    </citation>
    <scope>NUCLEOTIDE SEQUENCE [LARGE SCALE GENOMIC DNA]</scope>
</reference>
<proteinExistence type="predicted"/>
<dbReference type="Proteomes" id="UP001163603">
    <property type="component" value="Chromosome 10"/>
</dbReference>
<evidence type="ECO:0000313" key="2">
    <source>
        <dbReference type="Proteomes" id="UP001163603"/>
    </source>
</evidence>
<gene>
    <name evidence="1" type="ORF">Pint_08065</name>
</gene>
<comment type="caution">
    <text evidence="1">The sequence shown here is derived from an EMBL/GenBank/DDBJ whole genome shotgun (WGS) entry which is preliminary data.</text>
</comment>
<evidence type="ECO:0000313" key="1">
    <source>
        <dbReference type="EMBL" id="KAJ0024426.1"/>
    </source>
</evidence>
<dbReference type="EMBL" id="CM047745">
    <property type="protein sequence ID" value="KAJ0024426.1"/>
    <property type="molecule type" value="Genomic_DNA"/>
</dbReference>
<organism evidence="1 2">
    <name type="scientific">Pistacia integerrima</name>
    <dbReference type="NCBI Taxonomy" id="434235"/>
    <lineage>
        <taxon>Eukaryota</taxon>
        <taxon>Viridiplantae</taxon>
        <taxon>Streptophyta</taxon>
        <taxon>Embryophyta</taxon>
        <taxon>Tracheophyta</taxon>
        <taxon>Spermatophyta</taxon>
        <taxon>Magnoliopsida</taxon>
        <taxon>eudicotyledons</taxon>
        <taxon>Gunneridae</taxon>
        <taxon>Pentapetalae</taxon>
        <taxon>rosids</taxon>
        <taxon>malvids</taxon>
        <taxon>Sapindales</taxon>
        <taxon>Anacardiaceae</taxon>
        <taxon>Pistacia</taxon>
    </lineage>
</organism>
<accession>A0ACC0XSG6</accession>
<keyword evidence="2" id="KW-1185">Reference proteome</keyword>
<name>A0ACC0XSG6_9ROSI</name>
<sequence length="135" mass="13896">MVYGVDGGSVRTTVVGSDDGVHVGEVMVIVGTLDTCVGDGGTFRTTVVVITVSMLVMVMATVMVTEGTLVLGMAVLMPVMETSLMVVTATALMVDTGGGDDNIVDGGDVRIGATVDGGDMAWRSVLIMAAGHRWW</sequence>
<protein>
    <submittedName>
        <fullName evidence="1">Uncharacterized protein</fullName>
    </submittedName>
</protein>